<name>A0AA39ZTA0_9PEZI</name>
<dbReference type="EMBL" id="JAUIRO010000008">
    <property type="protein sequence ID" value="KAK0703227.1"/>
    <property type="molecule type" value="Genomic_DNA"/>
</dbReference>
<dbReference type="RefSeq" id="XP_060290086.1">
    <property type="nucleotide sequence ID" value="XM_060448099.1"/>
</dbReference>
<protein>
    <submittedName>
        <fullName evidence="1">Uncharacterized protein</fullName>
    </submittedName>
</protein>
<keyword evidence="2" id="KW-1185">Reference proteome</keyword>
<evidence type="ECO:0000313" key="1">
    <source>
        <dbReference type="EMBL" id="KAK0703227.1"/>
    </source>
</evidence>
<evidence type="ECO:0000313" key="2">
    <source>
        <dbReference type="Proteomes" id="UP001172101"/>
    </source>
</evidence>
<sequence length="202" mass="22437">MQQQRVEQLEAGILAISVSYLLHEIGENNQLAEERLALEELPQDPDLFDNDHMPTEVSLYCSWEAWEEDTAHYDPTECGFGELFVYASCHWTEHFGAVSAASLLPSVAKIEVSCQAGSTRLHSSIAQNCRPDCATKPRLAFDSSLYGALSITSLYGSEAMLQRVLDKSDLDGLGDAFLPRPVMKAADQSLPQICNKERLKRD</sequence>
<proteinExistence type="predicted"/>
<gene>
    <name evidence="1" type="ORF">B0T26DRAFT_876304</name>
</gene>
<dbReference type="GeneID" id="85331369"/>
<dbReference type="Proteomes" id="UP001172101">
    <property type="component" value="Unassembled WGS sequence"/>
</dbReference>
<dbReference type="AlphaFoldDB" id="A0AA39ZTA0"/>
<accession>A0AA39ZTA0</accession>
<reference evidence="1" key="1">
    <citation type="submission" date="2023-06" db="EMBL/GenBank/DDBJ databases">
        <title>Genome-scale phylogeny and comparative genomics of the fungal order Sordariales.</title>
        <authorList>
            <consortium name="Lawrence Berkeley National Laboratory"/>
            <person name="Hensen N."/>
            <person name="Bonometti L."/>
            <person name="Westerberg I."/>
            <person name="Brannstrom I.O."/>
            <person name="Guillou S."/>
            <person name="Cros-Aarteil S."/>
            <person name="Calhoun S."/>
            <person name="Haridas S."/>
            <person name="Kuo A."/>
            <person name="Mondo S."/>
            <person name="Pangilinan J."/>
            <person name="Riley R."/>
            <person name="LaButti K."/>
            <person name="Andreopoulos B."/>
            <person name="Lipzen A."/>
            <person name="Chen C."/>
            <person name="Yanf M."/>
            <person name="Daum C."/>
            <person name="Ng V."/>
            <person name="Clum A."/>
            <person name="Steindorff A."/>
            <person name="Ohm R."/>
            <person name="Martin F."/>
            <person name="Silar P."/>
            <person name="Natvig D."/>
            <person name="Lalanne C."/>
            <person name="Gautier V."/>
            <person name="Ament-velasquez S.L."/>
            <person name="Kruys A."/>
            <person name="Hutchinson M.I."/>
            <person name="Powell A.J."/>
            <person name="Barry K."/>
            <person name="Miller A.N."/>
            <person name="Grigoriev I.V."/>
            <person name="Debuchy R."/>
            <person name="Gladieux P."/>
            <person name="Thoren M.H."/>
            <person name="Johannesson H."/>
        </authorList>
    </citation>
    <scope>NUCLEOTIDE SEQUENCE</scope>
    <source>
        <strain evidence="1">SMH2392-1A</strain>
    </source>
</reference>
<organism evidence="1 2">
    <name type="scientific">Lasiosphaeria miniovina</name>
    <dbReference type="NCBI Taxonomy" id="1954250"/>
    <lineage>
        <taxon>Eukaryota</taxon>
        <taxon>Fungi</taxon>
        <taxon>Dikarya</taxon>
        <taxon>Ascomycota</taxon>
        <taxon>Pezizomycotina</taxon>
        <taxon>Sordariomycetes</taxon>
        <taxon>Sordariomycetidae</taxon>
        <taxon>Sordariales</taxon>
        <taxon>Lasiosphaeriaceae</taxon>
        <taxon>Lasiosphaeria</taxon>
    </lineage>
</organism>
<comment type="caution">
    <text evidence="1">The sequence shown here is derived from an EMBL/GenBank/DDBJ whole genome shotgun (WGS) entry which is preliminary data.</text>
</comment>